<evidence type="ECO:0000313" key="2">
    <source>
        <dbReference type="EMBL" id="MDT0602497.1"/>
    </source>
</evidence>
<dbReference type="PANTHER" id="PTHR38731">
    <property type="entry name" value="LIPL45-RELATED LIPOPROTEIN-RELATED"/>
    <property type="match status" value="1"/>
</dbReference>
<dbReference type="EMBL" id="JAVRIF010000001">
    <property type="protein sequence ID" value="MDT0602497.1"/>
    <property type="molecule type" value="Genomic_DNA"/>
</dbReference>
<evidence type="ECO:0000313" key="3">
    <source>
        <dbReference type="Proteomes" id="UP001266357"/>
    </source>
</evidence>
<dbReference type="Pfam" id="PF04773">
    <property type="entry name" value="FecR"/>
    <property type="match status" value="1"/>
</dbReference>
<evidence type="ECO:0000259" key="1">
    <source>
        <dbReference type="Pfam" id="PF04773"/>
    </source>
</evidence>
<proteinExistence type="predicted"/>
<dbReference type="RefSeq" id="WP_311576845.1">
    <property type="nucleotide sequence ID" value="NZ_JAVRIF010000001.1"/>
</dbReference>
<dbReference type="Proteomes" id="UP001266357">
    <property type="component" value="Unassembled WGS sequence"/>
</dbReference>
<reference evidence="2 3" key="1">
    <citation type="submission" date="2023-09" db="EMBL/GenBank/DDBJ databases">
        <authorList>
            <person name="Rey-Velasco X."/>
        </authorList>
    </citation>
    <scope>NUCLEOTIDE SEQUENCE [LARGE SCALE GENOMIC DNA]</scope>
    <source>
        <strain evidence="2 3">W431</strain>
    </source>
</reference>
<keyword evidence="3" id="KW-1185">Reference proteome</keyword>
<accession>A0ABU2ZX42</accession>
<protein>
    <submittedName>
        <fullName evidence="2">FecR family protein</fullName>
    </submittedName>
</protein>
<dbReference type="Gene3D" id="2.60.120.1440">
    <property type="match status" value="1"/>
</dbReference>
<gene>
    <name evidence="2" type="ORF">RM573_02705</name>
</gene>
<dbReference type="PANTHER" id="PTHR38731:SF1">
    <property type="entry name" value="FECR PROTEIN DOMAIN-CONTAINING PROTEIN"/>
    <property type="match status" value="1"/>
</dbReference>
<feature type="domain" description="FecR protein" evidence="1">
    <location>
        <begin position="76"/>
        <end position="177"/>
    </location>
</feature>
<dbReference type="InterPro" id="IPR006860">
    <property type="entry name" value="FecR"/>
</dbReference>
<sequence>MIKSKMKNSRPMHDKTGISSKIKSLILFTLSFCLVSSSYASVAGKTILAKGEVLAIGEEGTEVRALKRRSKIFDVDEITTGKSSKAQFNMTDGGLITLKESTKVLISDYQYDGETEQGSATLELVNGGLRSISGLIKAKGGDYKVKTPVGSIGIRGTHFVVQVIDDNVIFGVYSGNIDVDLTGSDQTLSLGETEDFAFATVDGSGQVTTYTQAPIALSKGFVSDAVETISESTEQTEQPSSPTVVDEEVNVAFDASVYQEEALQAISDESIADLISQRSGSVTFDQIVESSINSSVGDTSNFQMSMTVDFDNASVPGGSLSFNDAQGEWLATFSGLINIDQLSLGVNYASHGNNKVQGNISAAFSNGLDELLGNFNLSEIDDASVNADGTFKIKP</sequence>
<comment type="caution">
    <text evidence="2">The sequence shown here is derived from an EMBL/GenBank/DDBJ whole genome shotgun (WGS) entry which is preliminary data.</text>
</comment>
<name>A0ABU2ZX42_9GAMM</name>
<organism evidence="2 3">
    <name type="scientific">Thalassotalea castellviae</name>
    <dbReference type="NCBI Taxonomy" id="3075612"/>
    <lineage>
        <taxon>Bacteria</taxon>
        <taxon>Pseudomonadati</taxon>
        <taxon>Pseudomonadota</taxon>
        <taxon>Gammaproteobacteria</taxon>
        <taxon>Alteromonadales</taxon>
        <taxon>Colwelliaceae</taxon>
        <taxon>Thalassotalea</taxon>
    </lineage>
</organism>